<evidence type="ECO:0000313" key="5">
    <source>
        <dbReference type="EMBL" id="RDW58414.1"/>
    </source>
</evidence>
<dbReference type="EMBL" id="PDLN01000021">
    <property type="protein sequence ID" value="RDW58414.1"/>
    <property type="molecule type" value="Genomic_DNA"/>
</dbReference>
<evidence type="ECO:0000256" key="3">
    <source>
        <dbReference type="PROSITE-ProRule" id="PRU00023"/>
    </source>
</evidence>
<comment type="caution">
    <text evidence="5">The sequence shown here is derived from an EMBL/GenBank/DDBJ whole genome shotgun (WGS) entry which is preliminary data.</text>
</comment>
<proteinExistence type="predicted"/>
<dbReference type="InterPro" id="IPR002110">
    <property type="entry name" value="Ankyrin_rpt"/>
</dbReference>
<dbReference type="OrthoDB" id="7464126at2759"/>
<dbReference type="PANTHER" id="PTHR24173">
    <property type="entry name" value="ANKYRIN REPEAT CONTAINING"/>
    <property type="match status" value="1"/>
</dbReference>
<feature type="repeat" description="ANK" evidence="3">
    <location>
        <begin position="498"/>
        <end position="530"/>
    </location>
</feature>
<dbReference type="Pfam" id="PF13637">
    <property type="entry name" value="Ank_4"/>
    <property type="match status" value="1"/>
</dbReference>
<dbReference type="Proteomes" id="UP000256328">
    <property type="component" value="Unassembled WGS sequence"/>
</dbReference>
<dbReference type="PROSITE" id="PS50088">
    <property type="entry name" value="ANK_REPEAT"/>
    <property type="match status" value="3"/>
</dbReference>
<name>A0A3D8QAC2_9HELO</name>
<keyword evidence="1" id="KW-0677">Repeat</keyword>
<dbReference type="SUPFAM" id="SSF48403">
    <property type="entry name" value="Ankyrin repeat"/>
    <property type="match status" value="2"/>
</dbReference>
<evidence type="ECO:0000313" key="6">
    <source>
        <dbReference type="Proteomes" id="UP000256328"/>
    </source>
</evidence>
<feature type="repeat" description="ANK" evidence="3">
    <location>
        <begin position="397"/>
        <end position="429"/>
    </location>
</feature>
<gene>
    <name evidence="5" type="ORF">BP5796_12344</name>
</gene>
<accession>A0A3D8QAC2</accession>
<dbReference type="PROSITE" id="PS50297">
    <property type="entry name" value="ANK_REP_REGION"/>
    <property type="match status" value="2"/>
</dbReference>
<evidence type="ECO:0000256" key="2">
    <source>
        <dbReference type="ARBA" id="ARBA00023043"/>
    </source>
</evidence>
<keyword evidence="6" id="KW-1185">Reference proteome</keyword>
<feature type="region of interest" description="Disordered" evidence="4">
    <location>
        <begin position="259"/>
        <end position="282"/>
    </location>
</feature>
<dbReference type="InterPro" id="IPR036770">
    <property type="entry name" value="Ankyrin_rpt-contain_sf"/>
</dbReference>
<dbReference type="PANTHER" id="PTHR24173:SF74">
    <property type="entry name" value="ANKYRIN REPEAT DOMAIN-CONTAINING PROTEIN 16"/>
    <property type="match status" value="1"/>
</dbReference>
<protein>
    <submittedName>
        <fullName evidence="5">Uncharacterized protein</fullName>
    </submittedName>
</protein>
<feature type="repeat" description="ANK" evidence="3">
    <location>
        <begin position="430"/>
        <end position="462"/>
    </location>
</feature>
<organism evidence="5 6">
    <name type="scientific">Coleophoma crateriformis</name>
    <dbReference type="NCBI Taxonomy" id="565419"/>
    <lineage>
        <taxon>Eukaryota</taxon>
        <taxon>Fungi</taxon>
        <taxon>Dikarya</taxon>
        <taxon>Ascomycota</taxon>
        <taxon>Pezizomycotina</taxon>
        <taxon>Leotiomycetes</taxon>
        <taxon>Helotiales</taxon>
        <taxon>Dermateaceae</taxon>
        <taxon>Coleophoma</taxon>
    </lineage>
</organism>
<dbReference type="SMART" id="SM00248">
    <property type="entry name" value="ANK"/>
    <property type="match status" value="9"/>
</dbReference>
<dbReference type="AlphaFoldDB" id="A0A3D8QAC2"/>
<sequence length="750" mass="82668">MSFGYSVGDFLTVGSLCLQVYKSYKSVPETFDEIGRELCSCHIVLVLLEEQASNGESFLNKREASRRDEILQIRDNLDTTLQSLENLFQRYKKMGSNAWERFKLGQLEQETLAQLKADLVSHMTIMNNFTGAVTMASAIRLEATTERTQNSINKMEPMMREVLILVREMLLQNRGRAQSLRSDNPGNEESWDLLKLNLATEGIPQSYTQEHEGEIRTVVDEIAQEESMSLQGDNETVTAASQSDFNLENLRRALSLPHEDYRHGNPKQISRGEPNTSPTEVEETRKLLLNQGFGTEPLQKSKPSILKTFKNAVSSSYHSSAQTQELDWAAKNGHALTVRVLLKKGVSIQSQNSQKTPALVVAAANGYLEIVKLLLYSGVATSVVYRCSTKSSSRELHGLTALHVAAKNGHNDIVKLLLINNADKDLSSEMGQNPIQLAVSEKHIHVVQTLLASGASIALSKGAESLLHIAARVNDGAIVKELLAYGAKSESTFKRDDFDQTPLDVAVQHNCADSARELLNHGAHTDIRGNLNMTPILQALNSDNGGSHIPLLRLLLNSGAKFDRVEELLHTTPIYMALKAGKMEVMNLLCQYGALMTTTWLIAVSNKDKPIMNQLFEWGIDLRAQDADGVDALWLMMTEESRYPEKRNASLASQRPADIEGLQILLDLGLPLGGADNYGGIELYDAASIGDVNGVKFLVENGVKFDNTTRCGEHLLQSGSVPSRVNQGGVRPIDQQILKLLKSALLRSPA</sequence>
<evidence type="ECO:0000256" key="1">
    <source>
        <dbReference type="ARBA" id="ARBA00022737"/>
    </source>
</evidence>
<evidence type="ECO:0000256" key="4">
    <source>
        <dbReference type="SAM" id="MobiDB-lite"/>
    </source>
</evidence>
<reference evidence="5 6" key="1">
    <citation type="journal article" date="2018" name="IMA Fungus">
        <title>IMA Genome-F 9: Draft genome sequence of Annulohypoxylon stygium, Aspergillus mulundensis, Berkeleyomyces basicola (syn. Thielaviopsis basicola), Ceratocystis smalleyi, two Cercospora beticola strains, Coleophoma cylindrospora, Fusarium fracticaudum, Phialophora cf. hyalina, and Morchella septimelata.</title>
        <authorList>
            <person name="Wingfield B.D."/>
            <person name="Bills G.F."/>
            <person name="Dong Y."/>
            <person name="Huang W."/>
            <person name="Nel W.J."/>
            <person name="Swalarsk-Parry B.S."/>
            <person name="Vaghefi N."/>
            <person name="Wilken P.M."/>
            <person name="An Z."/>
            <person name="de Beer Z.W."/>
            <person name="De Vos L."/>
            <person name="Chen L."/>
            <person name="Duong T.A."/>
            <person name="Gao Y."/>
            <person name="Hammerbacher A."/>
            <person name="Kikkert J.R."/>
            <person name="Li Y."/>
            <person name="Li H."/>
            <person name="Li K."/>
            <person name="Li Q."/>
            <person name="Liu X."/>
            <person name="Ma X."/>
            <person name="Naidoo K."/>
            <person name="Pethybridge S.J."/>
            <person name="Sun J."/>
            <person name="Steenkamp E.T."/>
            <person name="van der Nest M.A."/>
            <person name="van Wyk S."/>
            <person name="Wingfield M.J."/>
            <person name="Xiong C."/>
            <person name="Yue Q."/>
            <person name="Zhang X."/>
        </authorList>
    </citation>
    <scope>NUCLEOTIDE SEQUENCE [LARGE SCALE GENOMIC DNA]</scope>
    <source>
        <strain evidence="5 6">BP5796</strain>
    </source>
</reference>
<keyword evidence="2 3" id="KW-0040">ANK repeat</keyword>
<dbReference type="Gene3D" id="1.25.40.20">
    <property type="entry name" value="Ankyrin repeat-containing domain"/>
    <property type="match status" value="1"/>
</dbReference>
<dbReference type="PRINTS" id="PR01415">
    <property type="entry name" value="ANKYRIN"/>
</dbReference>
<dbReference type="Pfam" id="PF12796">
    <property type="entry name" value="Ank_2"/>
    <property type="match status" value="2"/>
</dbReference>